<feature type="binding site" evidence="15">
    <location>
        <position position="279"/>
    </location>
    <ligand>
        <name>substrate</name>
    </ligand>
</feature>
<dbReference type="InterPro" id="IPR029033">
    <property type="entry name" value="His_PPase_superfam"/>
</dbReference>
<evidence type="ECO:0000256" key="11">
    <source>
        <dbReference type="ARBA" id="ARBA00040722"/>
    </source>
</evidence>
<feature type="binding site" evidence="15">
    <location>
        <begin position="231"/>
        <end position="236"/>
    </location>
    <ligand>
        <name>substrate</name>
    </ligand>
</feature>
<dbReference type="SMART" id="SM00855">
    <property type="entry name" value="PGAM"/>
    <property type="match status" value="1"/>
</dbReference>
<evidence type="ECO:0000256" key="4">
    <source>
        <dbReference type="ARBA" id="ARBA00022787"/>
    </source>
</evidence>
<dbReference type="InterPro" id="IPR013078">
    <property type="entry name" value="His_Pase_superF_clade-1"/>
</dbReference>
<sequence>MSLVVQAFEASKIVPDVIPTAPQASIDLRYPSGVVASQGNELTPTQVKDQPTVSYKADPDAYYTLVFTDPDNYDGPESVYREWHHWLVGNIPGNKVSEGEILSGYIGSGPPEGTGIHRYVYILYKQPSIIKFDETRLTNKFHKIAIISLGAVGGGFAYYQLNSSKEKKFGVQNSWTTNYTPSVKWDNNWDHREPECIVKPSKSANPEDDNKYNEKLENAKGKAVRHLFLIRHGQYNVDGTTDKERTLTELGRQQADLTGQRLACLDIKWDLVVRSTMTRAQETAKIIEKHLDKNVEVKDCQMIEEGAPIPPEPPTGHWRPEPRFFQDGARIEAAFRRYFHRAPPEQTKDSYTLLVCHANVIRFFVCKALQFPPEGWLRISLNHGSITWISILPNGKVVLRGLGETGHMQPKYISSR</sequence>
<dbReference type="CDD" id="cd00866">
    <property type="entry name" value="PEBP_euk"/>
    <property type="match status" value="1"/>
</dbReference>
<dbReference type="InterPro" id="IPR051021">
    <property type="entry name" value="Mito_Ser/Thr_phosphatase"/>
</dbReference>
<comment type="catalytic activity">
    <reaction evidence="13">
        <text>O-phospho-L-seryl-[protein] + H2O = L-seryl-[protein] + phosphate</text>
        <dbReference type="Rhea" id="RHEA:20629"/>
        <dbReference type="Rhea" id="RHEA-COMP:9863"/>
        <dbReference type="Rhea" id="RHEA-COMP:11604"/>
        <dbReference type="ChEBI" id="CHEBI:15377"/>
        <dbReference type="ChEBI" id="CHEBI:29999"/>
        <dbReference type="ChEBI" id="CHEBI:43474"/>
        <dbReference type="ChEBI" id="CHEBI:83421"/>
        <dbReference type="EC" id="3.1.3.16"/>
    </reaction>
</comment>
<comment type="subunit">
    <text evidence="9">Interacts with Pk92B/ASK1.</text>
</comment>
<dbReference type="GO" id="GO:0004722">
    <property type="term" value="F:protein serine/threonine phosphatase activity"/>
    <property type="evidence" value="ECO:0007669"/>
    <property type="project" value="UniProtKB-EC"/>
</dbReference>
<keyword evidence="6" id="KW-0496">Mitochondrion</keyword>
<dbReference type="Gene3D" id="3.90.280.10">
    <property type="entry name" value="PEBP-like"/>
    <property type="match status" value="1"/>
</dbReference>
<gene>
    <name evidence="16" type="ORF">DIATSA_LOCUS9195</name>
</gene>
<evidence type="ECO:0000313" key="17">
    <source>
        <dbReference type="Proteomes" id="UP001153714"/>
    </source>
</evidence>
<evidence type="ECO:0000256" key="1">
    <source>
        <dbReference type="ARBA" id="ARBA00004294"/>
    </source>
</evidence>
<evidence type="ECO:0000256" key="2">
    <source>
        <dbReference type="ARBA" id="ARBA00006717"/>
    </source>
</evidence>
<dbReference type="InterPro" id="IPR035810">
    <property type="entry name" value="PEBP_euk"/>
</dbReference>
<dbReference type="EC" id="3.1.3.16" evidence="3"/>
<dbReference type="InterPro" id="IPR008914">
    <property type="entry name" value="PEBP"/>
</dbReference>
<dbReference type="EMBL" id="OU893334">
    <property type="protein sequence ID" value="CAG9791588.1"/>
    <property type="molecule type" value="Genomic_DNA"/>
</dbReference>
<dbReference type="SUPFAM" id="SSF49777">
    <property type="entry name" value="PEBP-like"/>
    <property type="match status" value="1"/>
</dbReference>
<comment type="catalytic activity">
    <reaction evidence="14">
        <text>O-phospho-L-threonyl-[protein] + H2O = L-threonyl-[protein] + phosphate</text>
        <dbReference type="Rhea" id="RHEA:47004"/>
        <dbReference type="Rhea" id="RHEA-COMP:11060"/>
        <dbReference type="Rhea" id="RHEA-COMP:11605"/>
        <dbReference type="ChEBI" id="CHEBI:15377"/>
        <dbReference type="ChEBI" id="CHEBI:30013"/>
        <dbReference type="ChEBI" id="CHEBI:43474"/>
        <dbReference type="ChEBI" id="CHEBI:61977"/>
        <dbReference type="EC" id="3.1.3.16"/>
    </reaction>
</comment>
<evidence type="ECO:0000256" key="14">
    <source>
        <dbReference type="ARBA" id="ARBA00048336"/>
    </source>
</evidence>
<keyword evidence="4" id="KW-1000">Mitochondrion outer membrane</keyword>
<organism evidence="16 17">
    <name type="scientific">Diatraea saccharalis</name>
    <name type="common">sugarcane borer</name>
    <dbReference type="NCBI Taxonomy" id="40085"/>
    <lineage>
        <taxon>Eukaryota</taxon>
        <taxon>Metazoa</taxon>
        <taxon>Ecdysozoa</taxon>
        <taxon>Arthropoda</taxon>
        <taxon>Hexapoda</taxon>
        <taxon>Insecta</taxon>
        <taxon>Pterygota</taxon>
        <taxon>Neoptera</taxon>
        <taxon>Endopterygota</taxon>
        <taxon>Lepidoptera</taxon>
        <taxon>Glossata</taxon>
        <taxon>Ditrysia</taxon>
        <taxon>Pyraloidea</taxon>
        <taxon>Crambidae</taxon>
        <taxon>Crambinae</taxon>
        <taxon>Diatraea</taxon>
    </lineage>
</organism>
<evidence type="ECO:0000256" key="10">
    <source>
        <dbReference type="ARBA" id="ARBA00039765"/>
    </source>
</evidence>
<evidence type="ECO:0000256" key="5">
    <source>
        <dbReference type="ARBA" id="ARBA00022801"/>
    </source>
</evidence>
<evidence type="ECO:0000256" key="9">
    <source>
        <dbReference type="ARBA" id="ARBA00038605"/>
    </source>
</evidence>
<protein>
    <recommendedName>
        <fullName evidence="10">Serine/threonine-protein phosphatase PGAM5, mitochondrial</fullName>
        <ecNumber evidence="3">3.1.3.16</ecNumber>
    </recommendedName>
    <alternativeName>
        <fullName evidence="12">Phosphoglycerate mutase family member 5 homolog</fullName>
    </alternativeName>
    <alternativeName>
        <fullName evidence="11">Serine/threonine-protein phosphatase Pgam5, mitochondrial</fullName>
    </alternativeName>
</protein>
<keyword evidence="17" id="KW-1185">Reference proteome</keyword>
<proteinExistence type="inferred from homology"/>
<dbReference type="Proteomes" id="UP001153714">
    <property type="component" value="Chromosome 3"/>
</dbReference>
<dbReference type="Gene3D" id="3.40.50.1240">
    <property type="entry name" value="Phosphoglycerate mutase-like"/>
    <property type="match status" value="1"/>
</dbReference>
<evidence type="ECO:0000256" key="12">
    <source>
        <dbReference type="ARBA" id="ARBA00042520"/>
    </source>
</evidence>
<dbReference type="GO" id="GO:0005741">
    <property type="term" value="C:mitochondrial outer membrane"/>
    <property type="evidence" value="ECO:0007669"/>
    <property type="project" value="UniProtKB-SubCell"/>
</dbReference>
<dbReference type="Pfam" id="PF00300">
    <property type="entry name" value="His_Phos_1"/>
    <property type="match status" value="2"/>
</dbReference>
<comment type="function">
    <text evidence="8">Displays phosphatase activity for serine/threonine residues, and dephosphorylates and activates Pk92B kinase. Has apparently no phosphoglycerate mutase activity.</text>
</comment>
<evidence type="ECO:0000313" key="16">
    <source>
        <dbReference type="EMBL" id="CAG9791588.1"/>
    </source>
</evidence>
<evidence type="ECO:0000256" key="7">
    <source>
        <dbReference type="ARBA" id="ARBA00023136"/>
    </source>
</evidence>
<keyword evidence="5" id="KW-0378">Hydrolase</keyword>
<dbReference type="FunFam" id="3.40.50.1240:FF:000009">
    <property type="entry name" value="serine/threonine-protein phosphatase PGAM5, mitochondrial isoform X1"/>
    <property type="match status" value="1"/>
</dbReference>
<name>A0A9N9R8X5_9NEOP</name>
<reference evidence="16" key="2">
    <citation type="submission" date="2022-10" db="EMBL/GenBank/DDBJ databases">
        <authorList>
            <consortium name="ENA_rothamsted_submissions"/>
            <consortium name="culmorum"/>
            <person name="King R."/>
        </authorList>
    </citation>
    <scope>NUCLEOTIDE SEQUENCE</scope>
</reference>
<dbReference type="InterPro" id="IPR036610">
    <property type="entry name" value="PEBP-like_sf"/>
</dbReference>
<keyword evidence="7" id="KW-0472">Membrane</keyword>
<evidence type="ECO:0000256" key="8">
    <source>
        <dbReference type="ARBA" id="ARBA00037234"/>
    </source>
</evidence>
<dbReference type="Pfam" id="PF01161">
    <property type="entry name" value="PBP"/>
    <property type="match status" value="1"/>
</dbReference>
<evidence type="ECO:0000256" key="6">
    <source>
        <dbReference type="ARBA" id="ARBA00023128"/>
    </source>
</evidence>
<comment type="subcellular location">
    <subcellularLocation>
        <location evidence="1">Mitochondrion outer membrane</location>
    </subcellularLocation>
</comment>
<dbReference type="OrthoDB" id="2118094at2759"/>
<dbReference type="CDD" id="cd07067">
    <property type="entry name" value="HP_PGM_like"/>
    <property type="match status" value="1"/>
</dbReference>
<accession>A0A9N9R8X5</accession>
<evidence type="ECO:0000256" key="3">
    <source>
        <dbReference type="ARBA" id="ARBA00013081"/>
    </source>
</evidence>
<dbReference type="GO" id="GO:0090141">
    <property type="term" value="P:positive regulation of mitochondrial fission"/>
    <property type="evidence" value="ECO:0007669"/>
    <property type="project" value="TreeGrafter"/>
</dbReference>
<comment type="similarity">
    <text evidence="2">Belongs to the phosphoglycerate mutase family. BPG-dependent PGAM subfamily.</text>
</comment>
<reference evidence="16" key="1">
    <citation type="submission" date="2021-12" db="EMBL/GenBank/DDBJ databases">
        <authorList>
            <person name="King R."/>
        </authorList>
    </citation>
    <scope>NUCLEOTIDE SEQUENCE</scope>
</reference>
<evidence type="ECO:0000256" key="15">
    <source>
        <dbReference type="PIRSR" id="PIRSR613078-2"/>
    </source>
</evidence>
<dbReference type="SUPFAM" id="SSF53254">
    <property type="entry name" value="Phosphoglycerate mutase-like"/>
    <property type="match status" value="1"/>
</dbReference>
<evidence type="ECO:0000256" key="13">
    <source>
        <dbReference type="ARBA" id="ARBA00047761"/>
    </source>
</evidence>
<dbReference type="PANTHER" id="PTHR20935">
    <property type="entry name" value="PHOSPHOGLYCERATE MUTASE-RELATED"/>
    <property type="match status" value="1"/>
</dbReference>
<dbReference type="PANTHER" id="PTHR20935:SF0">
    <property type="entry name" value="SERINE_THREONINE-PROTEIN PHOSPHATASE PGAM5, MITOCHONDRIAL"/>
    <property type="match status" value="1"/>
</dbReference>
<dbReference type="AlphaFoldDB" id="A0A9N9R8X5"/>